<evidence type="ECO:0000313" key="3">
    <source>
        <dbReference type="Proteomes" id="UP000054526"/>
    </source>
</evidence>
<evidence type="ECO:0000313" key="2">
    <source>
        <dbReference type="EMBL" id="KIL35437.1"/>
    </source>
</evidence>
<dbReference type="RefSeq" id="WP_041064344.1">
    <property type="nucleotide sequence ID" value="NZ_JXAL01000022.1"/>
</dbReference>
<sequence>MPLEKNNLVNAADADPETLLENDNSKDLKLVNENNAADADDKRLADAITKMADRQEYIDEP</sequence>
<proteinExistence type="predicted"/>
<protein>
    <submittedName>
        <fullName evidence="2">Uncharacterized protein</fullName>
    </submittedName>
</protein>
<dbReference type="Proteomes" id="UP000054526">
    <property type="component" value="Unassembled WGS sequence"/>
</dbReference>
<organism evidence="2 3">
    <name type="scientific">Cohnella kolymensis</name>
    <dbReference type="NCBI Taxonomy" id="1590652"/>
    <lineage>
        <taxon>Bacteria</taxon>
        <taxon>Bacillati</taxon>
        <taxon>Bacillota</taxon>
        <taxon>Bacilli</taxon>
        <taxon>Bacillales</taxon>
        <taxon>Paenibacillaceae</taxon>
        <taxon>Cohnella</taxon>
    </lineage>
</organism>
<name>A0ABR5A3B5_9BACL</name>
<gene>
    <name evidence="2" type="ORF">SD71_14200</name>
</gene>
<reference evidence="2 3" key="1">
    <citation type="submission" date="2014-12" db="EMBL/GenBank/DDBJ databases">
        <title>Draft genome sequence of Cohnella kolymensis strain B-2846.</title>
        <authorList>
            <person name="Karlyshev A.V."/>
            <person name="Kudryashova E.B."/>
        </authorList>
    </citation>
    <scope>NUCLEOTIDE SEQUENCE [LARGE SCALE GENOMIC DNA]</scope>
    <source>
        <strain evidence="2 3">VKM B-2846</strain>
    </source>
</reference>
<dbReference type="EMBL" id="JXAL01000022">
    <property type="protein sequence ID" value="KIL35437.1"/>
    <property type="molecule type" value="Genomic_DNA"/>
</dbReference>
<keyword evidence="3" id="KW-1185">Reference proteome</keyword>
<feature type="region of interest" description="Disordered" evidence="1">
    <location>
        <begin position="1"/>
        <end position="34"/>
    </location>
</feature>
<comment type="caution">
    <text evidence="2">The sequence shown here is derived from an EMBL/GenBank/DDBJ whole genome shotgun (WGS) entry which is preliminary data.</text>
</comment>
<evidence type="ECO:0000256" key="1">
    <source>
        <dbReference type="SAM" id="MobiDB-lite"/>
    </source>
</evidence>
<accession>A0ABR5A3B5</accession>